<proteinExistence type="predicted"/>
<dbReference type="EMBL" id="NBNE01004065">
    <property type="protein sequence ID" value="OWZ06197.1"/>
    <property type="molecule type" value="Genomic_DNA"/>
</dbReference>
<sequence length="116" mass="12287">LAEYDAAVSEKQTCDVSLDDEFDEIFGDSMITSAEPVLAATGNPSLSSSTEGLRDLQPSTDKYDAEFDEIFGEGTNATTSAPSEHGKKHDVHGEGDNTATGDEVRRGTPTTDITIS</sequence>
<organism evidence="2 3">
    <name type="scientific">Phytophthora megakarya</name>
    <dbReference type="NCBI Taxonomy" id="4795"/>
    <lineage>
        <taxon>Eukaryota</taxon>
        <taxon>Sar</taxon>
        <taxon>Stramenopiles</taxon>
        <taxon>Oomycota</taxon>
        <taxon>Peronosporomycetes</taxon>
        <taxon>Peronosporales</taxon>
        <taxon>Peronosporaceae</taxon>
        <taxon>Phytophthora</taxon>
    </lineage>
</organism>
<evidence type="ECO:0000256" key="1">
    <source>
        <dbReference type="SAM" id="MobiDB-lite"/>
    </source>
</evidence>
<feature type="region of interest" description="Disordered" evidence="1">
    <location>
        <begin position="73"/>
        <end position="116"/>
    </location>
</feature>
<protein>
    <submittedName>
        <fullName evidence="2">Uncharacterized protein</fullName>
    </submittedName>
</protein>
<reference evidence="3" key="1">
    <citation type="submission" date="2017-03" db="EMBL/GenBank/DDBJ databases">
        <title>Phytopthora megakarya and P. palmivora, two closely related causual agents of cacao black pod achieved similar genome size and gene model numbers by different mechanisms.</title>
        <authorList>
            <person name="Ali S."/>
            <person name="Shao J."/>
            <person name="Larry D.J."/>
            <person name="Kronmiller B."/>
            <person name="Shen D."/>
            <person name="Strem M.D."/>
            <person name="Melnick R.L."/>
            <person name="Guiltinan M.J."/>
            <person name="Tyler B.M."/>
            <person name="Meinhardt L.W."/>
            <person name="Bailey B.A."/>
        </authorList>
    </citation>
    <scope>NUCLEOTIDE SEQUENCE [LARGE SCALE GENOMIC DNA]</scope>
    <source>
        <strain evidence="3">zdho120</strain>
    </source>
</reference>
<comment type="caution">
    <text evidence="2">The sequence shown here is derived from an EMBL/GenBank/DDBJ whole genome shotgun (WGS) entry which is preliminary data.</text>
</comment>
<accession>A0A225VN61</accession>
<keyword evidence="3" id="KW-1185">Reference proteome</keyword>
<feature type="compositionally biased region" description="Basic and acidic residues" evidence="1">
    <location>
        <begin position="84"/>
        <end position="95"/>
    </location>
</feature>
<name>A0A225VN61_9STRA</name>
<feature type="non-terminal residue" evidence="2">
    <location>
        <position position="1"/>
    </location>
</feature>
<evidence type="ECO:0000313" key="2">
    <source>
        <dbReference type="EMBL" id="OWZ06197.1"/>
    </source>
</evidence>
<dbReference type="Proteomes" id="UP000198211">
    <property type="component" value="Unassembled WGS sequence"/>
</dbReference>
<evidence type="ECO:0000313" key="3">
    <source>
        <dbReference type="Proteomes" id="UP000198211"/>
    </source>
</evidence>
<gene>
    <name evidence="2" type="ORF">PHMEG_00021582</name>
</gene>
<dbReference type="AlphaFoldDB" id="A0A225VN61"/>